<dbReference type="Proteomes" id="UP000238937">
    <property type="component" value="Unassembled WGS sequence"/>
</dbReference>
<evidence type="ECO:0008006" key="3">
    <source>
        <dbReference type="Google" id="ProtNLM"/>
    </source>
</evidence>
<evidence type="ECO:0000313" key="1">
    <source>
        <dbReference type="EMBL" id="PSB41647.1"/>
    </source>
</evidence>
<organism evidence="1 2">
    <name type="scientific">Chamaesiphon polymorphus CCALA 037</name>
    <dbReference type="NCBI Taxonomy" id="2107692"/>
    <lineage>
        <taxon>Bacteria</taxon>
        <taxon>Bacillati</taxon>
        <taxon>Cyanobacteriota</taxon>
        <taxon>Cyanophyceae</taxon>
        <taxon>Gomontiellales</taxon>
        <taxon>Chamaesiphonaceae</taxon>
        <taxon>Chamaesiphon</taxon>
    </lineage>
</organism>
<evidence type="ECO:0000313" key="2">
    <source>
        <dbReference type="Proteomes" id="UP000238937"/>
    </source>
</evidence>
<dbReference type="AlphaFoldDB" id="A0A2T1F9G6"/>
<name>A0A2T1F9G6_9CYAN</name>
<feature type="non-terminal residue" evidence="1">
    <location>
        <position position="154"/>
    </location>
</feature>
<proteinExistence type="predicted"/>
<comment type="caution">
    <text evidence="1">The sequence shown here is derived from an EMBL/GenBank/DDBJ whole genome shotgun (WGS) entry which is preliminary data.</text>
</comment>
<keyword evidence="2" id="KW-1185">Reference proteome</keyword>
<reference evidence="1 2" key="1">
    <citation type="submission" date="2018-03" db="EMBL/GenBank/DDBJ databases">
        <title>The ancient ancestry and fast evolution of plastids.</title>
        <authorList>
            <person name="Moore K.R."/>
            <person name="Magnabosco C."/>
            <person name="Momper L."/>
            <person name="Gold D.A."/>
            <person name="Bosak T."/>
            <person name="Fournier G.P."/>
        </authorList>
    </citation>
    <scope>NUCLEOTIDE SEQUENCE [LARGE SCALE GENOMIC DNA]</scope>
    <source>
        <strain evidence="1 2">CCALA 037</strain>
    </source>
</reference>
<protein>
    <recommendedName>
        <fullName evidence="3">GUN4-like domain-containing protein</fullName>
    </recommendedName>
</protein>
<gene>
    <name evidence="1" type="ORF">C7B77_27240</name>
</gene>
<dbReference type="EMBL" id="PVWO01000618">
    <property type="protein sequence ID" value="PSB41647.1"/>
    <property type="molecule type" value="Genomic_DNA"/>
</dbReference>
<sequence length="154" mass="17440">MSMPENQPDKTDVILGGQNRLTTDSVVLGGIEGIEQRLSSQDEKIQISALRAALKYDEKGLELLIDIWRNDSHGLKWKAFSLLRTREEERVKHALDEYNPWLNMSCIHTWEQDSIAESIAISPDGNTLFRGCGIKAKIQVGKQLQLLIQLLRAK</sequence>
<accession>A0A2T1F9G6</accession>